<protein>
    <recommendedName>
        <fullName evidence="3">GMP synthase</fullName>
    </recommendedName>
</protein>
<keyword evidence="2" id="KW-1185">Reference proteome</keyword>
<dbReference type="InterPro" id="IPR029062">
    <property type="entry name" value="Class_I_gatase-like"/>
</dbReference>
<dbReference type="EMBL" id="JBHUIX010000005">
    <property type="protein sequence ID" value="MFD2173888.1"/>
    <property type="molecule type" value="Genomic_DNA"/>
</dbReference>
<dbReference type="Gene3D" id="3.40.50.880">
    <property type="match status" value="1"/>
</dbReference>
<sequence>MKTIWVIQHTQAEYLGLIEDHLEGRNLRFRYFRPFAAGGMVPEAAEADGLILLGAGPYGVVSGHILPSLGPELRLTRAFLAAQKPVLGFGLGAVILAVAGGGGAADAPLRFAVERAEITGLGPAAPQQMPLAWYLRDRPVLAPGMVPVATAAGGELLGFSLGPTSLGLLGHPGMKRGMAEDLIMEFAETPPDTVAALEALGLAQRAIAESLGPLMVSLMQRTGWM</sequence>
<dbReference type="Proteomes" id="UP001597413">
    <property type="component" value="Unassembled WGS sequence"/>
</dbReference>
<comment type="caution">
    <text evidence="1">The sequence shown here is derived from an EMBL/GenBank/DDBJ whole genome shotgun (WGS) entry which is preliminary data.</text>
</comment>
<evidence type="ECO:0000313" key="2">
    <source>
        <dbReference type="Proteomes" id="UP001597413"/>
    </source>
</evidence>
<dbReference type="SUPFAM" id="SSF52317">
    <property type="entry name" value="Class I glutamine amidotransferase-like"/>
    <property type="match status" value="1"/>
</dbReference>
<name>A0ABW5A706_9RHOB</name>
<dbReference type="RefSeq" id="WP_377388764.1">
    <property type="nucleotide sequence ID" value="NZ_JBHUIX010000005.1"/>
</dbReference>
<proteinExistence type="predicted"/>
<reference evidence="2" key="1">
    <citation type="journal article" date="2019" name="Int. J. Syst. Evol. Microbiol.">
        <title>The Global Catalogue of Microorganisms (GCM) 10K type strain sequencing project: providing services to taxonomists for standard genome sequencing and annotation.</title>
        <authorList>
            <consortium name="The Broad Institute Genomics Platform"/>
            <consortium name="The Broad Institute Genome Sequencing Center for Infectious Disease"/>
            <person name="Wu L."/>
            <person name="Ma J."/>
        </authorList>
    </citation>
    <scope>NUCLEOTIDE SEQUENCE [LARGE SCALE GENOMIC DNA]</scope>
    <source>
        <strain evidence="2">CCUG 55131</strain>
    </source>
</reference>
<accession>A0ABW5A706</accession>
<evidence type="ECO:0008006" key="3">
    <source>
        <dbReference type="Google" id="ProtNLM"/>
    </source>
</evidence>
<evidence type="ECO:0000313" key="1">
    <source>
        <dbReference type="EMBL" id="MFD2173888.1"/>
    </source>
</evidence>
<organism evidence="1 2">
    <name type="scientific">Rhodobacter lacus</name>
    <dbReference type="NCBI Taxonomy" id="1641972"/>
    <lineage>
        <taxon>Bacteria</taxon>
        <taxon>Pseudomonadati</taxon>
        <taxon>Pseudomonadota</taxon>
        <taxon>Alphaproteobacteria</taxon>
        <taxon>Rhodobacterales</taxon>
        <taxon>Rhodobacter group</taxon>
        <taxon>Rhodobacter</taxon>
    </lineage>
</organism>
<gene>
    <name evidence="1" type="ORF">ACFSM0_07285</name>
</gene>